<name>A0A0E0IVT4_ORYNI</name>
<dbReference type="OMA" id="PNEMETR"/>
<keyword evidence="8" id="KW-1185">Reference proteome</keyword>
<sequence length="300" mass="32747">MAMVRGTMVRRERIEGVRQYNRSKVPRLRWTPDLHHCFVHAIHKLGGQHKATPKRVLQLMGVGGLTISHVKSHLQMYRNMRNDDLGIQQMDDQEQTFAGGMQIWTDMQLQDHHHEPNEMETRRAEASTQTGFLRSQGICERDVSSGLPVPAAYYSYYTPMAHGAPPAAADGAGHDDPPRLLGLVVMATTTRRGSREEHKATPPPENGAIRHGRKARRTTAAAEEEERDGDGDELSLSLTLDSGLSCRSSGGAGAYCCSEGSSSNWLISSPSSTTSLVAGGCSRRSTPAMLSSVVSLDLSL</sequence>
<dbReference type="InterPro" id="IPR017930">
    <property type="entry name" value="Myb_dom"/>
</dbReference>
<dbReference type="HOGENOM" id="CLU_062113_0_0_1"/>
<dbReference type="Pfam" id="PF00249">
    <property type="entry name" value="Myb_DNA-binding"/>
    <property type="match status" value="1"/>
</dbReference>
<evidence type="ECO:0000256" key="4">
    <source>
        <dbReference type="ARBA" id="ARBA00023242"/>
    </source>
</evidence>
<reference evidence="7" key="1">
    <citation type="submission" date="2015-04" db="UniProtKB">
        <authorList>
            <consortium name="EnsemblPlants"/>
        </authorList>
    </citation>
    <scope>IDENTIFICATION</scope>
    <source>
        <strain evidence="7">SL10</strain>
    </source>
</reference>
<keyword evidence="2" id="KW-0238">DNA-binding</keyword>
<evidence type="ECO:0000256" key="5">
    <source>
        <dbReference type="SAM" id="MobiDB-lite"/>
    </source>
</evidence>
<dbReference type="PANTHER" id="PTHR31314">
    <property type="entry name" value="MYB FAMILY TRANSCRIPTION FACTOR PHL7-LIKE"/>
    <property type="match status" value="1"/>
</dbReference>
<feature type="compositionally biased region" description="Acidic residues" evidence="5">
    <location>
        <begin position="222"/>
        <end position="233"/>
    </location>
</feature>
<organism evidence="7">
    <name type="scientific">Oryza nivara</name>
    <name type="common">Indian wild rice</name>
    <name type="synonym">Oryza sativa f. spontanea</name>
    <dbReference type="NCBI Taxonomy" id="4536"/>
    <lineage>
        <taxon>Eukaryota</taxon>
        <taxon>Viridiplantae</taxon>
        <taxon>Streptophyta</taxon>
        <taxon>Embryophyta</taxon>
        <taxon>Tracheophyta</taxon>
        <taxon>Spermatophyta</taxon>
        <taxon>Magnoliopsida</taxon>
        <taxon>Liliopsida</taxon>
        <taxon>Poales</taxon>
        <taxon>Poaceae</taxon>
        <taxon>BOP clade</taxon>
        <taxon>Oryzoideae</taxon>
        <taxon>Oryzeae</taxon>
        <taxon>Oryzinae</taxon>
        <taxon>Oryza</taxon>
    </lineage>
</organism>
<feature type="domain" description="HTH myb-type" evidence="6">
    <location>
        <begin position="22"/>
        <end position="82"/>
    </location>
</feature>
<keyword evidence="1" id="KW-0805">Transcription regulation</keyword>
<reference evidence="7" key="2">
    <citation type="submission" date="2018-04" db="EMBL/GenBank/DDBJ databases">
        <title>OnivRS2 (Oryza nivara Reference Sequence Version 2).</title>
        <authorList>
            <person name="Zhang J."/>
            <person name="Kudrna D."/>
            <person name="Lee S."/>
            <person name="Talag J."/>
            <person name="Rajasekar S."/>
            <person name="Welchert J."/>
            <person name="Hsing Y.-I."/>
            <person name="Wing R.A."/>
        </authorList>
    </citation>
    <scope>NUCLEOTIDE SEQUENCE [LARGE SCALE GENOMIC DNA]</scope>
</reference>
<dbReference type="AlphaFoldDB" id="A0A0E0IVT4"/>
<dbReference type="InterPro" id="IPR001005">
    <property type="entry name" value="SANT/Myb"/>
</dbReference>
<evidence type="ECO:0000256" key="2">
    <source>
        <dbReference type="ARBA" id="ARBA00023125"/>
    </source>
</evidence>
<dbReference type="GO" id="GO:0003677">
    <property type="term" value="F:DNA binding"/>
    <property type="evidence" value="ECO:0007669"/>
    <property type="project" value="UniProtKB-KW"/>
</dbReference>
<evidence type="ECO:0000313" key="8">
    <source>
        <dbReference type="Proteomes" id="UP000006591"/>
    </source>
</evidence>
<dbReference type="InterPro" id="IPR009057">
    <property type="entry name" value="Homeodomain-like_sf"/>
</dbReference>
<dbReference type="PANTHER" id="PTHR31314:SF188">
    <property type="entry name" value="TRANSCRIPTION FACTOR KAN2 ISOFORM X1-RELATED"/>
    <property type="match status" value="1"/>
</dbReference>
<proteinExistence type="predicted"/>
<dbReference type="Proteomes" id="UP000006591">
    <property type="component" value="Chromosome 10"/>
</dbReference>
<protein>
    <recommendedName>
        <fullName evidence="6">HTH myb-type domain-containing protein</fullName>
    </recommendedName>
</protein>
<dbReference type="PROSITE" id="PS51294">
    <property type="entry name" value="HTH_MYB"/>
    <property type="match status" value="1"/>
</dbReference>
<keyword evidence="4" id="KW-0539">Nucleus</keyword>
<dbReference type="InterPro" id="IPR046955">
    <property type="entry name" value="PHR1-like"/>
</dbReference>
<dbReference type="NCBIfam" id="TIGR01557">
    <property type="entry name" value="myb_SHAQKYF"/>
    <property type="match status" value="1"/>
</dbReference>
<evidence type="ECO:0000256" key="1">
    <source>
        <dbReference type="ARBA" id="ARBA00023015"/>
    </source>
</evidence>
<dbReference type="eggNOG" id="ENOG502RM8S">
    <property type="taxonomic scope" value="Eukaryota"/>
</dbReference>
<dbReference type="Gene3D" id="1.10.10.60">
    <property type="entry name" value="Homeodomain-like"/>
    <property type="match status" value="1"/>
</dbReference>
<dbReference type="EnsemblPlants" id="ONIVA10G19340.1">
    <property type="protein sequence ID" value="ONIVA10G19340.1"/>
    <property type="gene ID" value="ONIVA10G19340"/>
</dbReference>
<accession>A0A0E0IVT4</accession>
<evidence type="ECO:0000313" key="7">
    <source>
        <dbReference type="EnsemblPlants" id="ONIVA10G19340.1"/>
    </source>
</evidence>
<dbReference type="SUPFAM" id="SSF46689">
    <property type="entry name" value="Homeodomain-like"/>
    <property type="match status" value="1"/>
</dbReference>
<dbReference type="FunFam" id="1.10.10.60:FF:000002">
    <property type="entry name" value="Myb family transcription factor"/>
    <property type="match status" value="1"/>
</dbReference>
<dbReference type="GO" id="GO:0003700">
    <property type="term" value="F:DNA-binding transcription factor activity"/>
    <property type="evidence" value="ECO:0007669"/>
    <property type="project" value="InterPro"/>
</dbReference>
<feature type="region of interest" description="Disordered" evidence="5">
    <location>
        <begin position="190"/>
        <end position="234"/>
    </location>
</feature>
<evidence type="ECO:0000259" key="6">
    <source>
        <dbReference type="PROSITE" id="PS51294"/>
    </source>
</evidence>
<keyword evidence="3" id="KW-0804">Transcription</keyword>
<evidence type="ECO:0000256" key="3">
    <source>
        <dbReference type="ARBA" id="ARBA00023163"/>
    </source>
</evidence>
<dbReference type="Gramene" id="ONIVA10G19340.1">
    <property type="protein sequence ID" value="ONIVA10G19340.1"/>
    <property type="gene ID" value="ONIVA10G19340"/>
</dbReference>
<dbReference type="InterPro" id="IPR006447">
    <property type="entry name" value="Myb_dom_plants"/>
</dbReference>